<dbReference type="Proteomes" id="UP000012073">
    <property type="component" value="Unassembled WGS sequence"/>
</dbReference>
<dbReference type="KEGG" id="ccp:CHC_T00004570001"/>
<dbReference type="SUPFAM" id="SSF56784">
    <property type="entry name" value="HAD-like"/>
    <property type="match status" value="1"/>
</dbReference>
<dbReference type="EMBL" id="HG001762">
    <property type="protein sequence ID" value="CDF36144.1"/>
    <property type="molecule type" value="Genomic_DNA"/>
</dbReference>
<proteinExistence type="predicted"/>
<dbReference type="Gene3D" id="3.40.50.1000">
    <property type="entry name" value="HAD superfamily/HAD-like"/>
    <property type="match status" value="1"/>
</dbReference>
<dbReference type="InterPro" id="IPR023214">
    <property type="entry name" value="HAD_sf"/>
</dbReference>
<name>R7QDI2_CHOCR</name>
<dbReference type="Gramene" id="CDF36144">
    <property type="protein sequence ID" value="CDF36144"/>
    <property type="gene ID" value="CHC_T00004570001"/>
</dbReference>
<dbReference type="OrthoDB" id="417952at2759"/>
<gene>
    <name evidence="1" type="ORF">CHC_T00004570001</name>
</gene>
<dbReference type="PhylomeDB" id="R7QDI2"/>
<dbReference type="InterPro" id="IPR036412">
    <property type="entry name" value="HAD-like_sf"/>
</dbReference>
<dbReference type="GeneID" id="17323681"/>
<evidence type="ECO:0000313" key="2">
    <source>
        <dbReference type="Proteomes" id="UP000012073"/>
    </source>
</evidence>
<organism evidence="1 2">
    <name type="scientific">Chondrus crispus</name>
    <name type="common">Carrageen Irish moss</name>
    <name type="synonym">Polymorpha crispa</name>
    <dbReference type="NCBI Taxonomy" id="2769"/>
    <lineage>
        <taxon>Eukaryota</taxon>
        <taxon>Rhodophyta</taxon>
        <taxon>Florideophyceae</taxon>
        <taxon>Rhodymeniophycidae</taxon>
        <taxon>Gigartinales</taxon>
        <taxon>Gigartinaceae</taxon>
        <taxon>Chondrus</taxon>
    </lineage>
</organism>
<evidence type="ECO:0000313" key="1">
    <source>
        <dbReference type="EMBL" id="CDF36144.1"/>
    </source>
</evidence>
<dbReference type="RefSeq" id="XP_005715963.1">
    <property type="nucleotide sequence ID" value="XM_005715906.1"/>
</dbReference>
<keyword evidence="2" id="KW-1185">Reference proteome</keyword>
<sequence length="266" mass="29897">MRLGNRGHRGRADPRGIFVGESSIAAVRAACDFFPDTTFPTDPDGNTAHWVYDALRAVRPAISTGYENVVLARWLSGIQKDDVQEKFVESVLEDWEAIKEALMADWEVSKDDLVEAFGHARDKWIEKDLDSWVNANRIFPGVADALNFASAPLYIITTKQTRFCLLLLERYGIKNIQKENVFGYGTGSKISVLKKILASPEHKGKKLVFVEDRYDTLEDASLSLLGTPLDLYLATWGYNTAETKRVAELHPYITPLDLPTFVSKLQ</sequence>
<dbReference type="OMA" id="WEMPVLI"/>
<protein>
    <submittedName>
        <fullName evidence="1">Uncharacterized protein</fullName>
    </submittedName>
</protein>
<accession>R7QDI2</accession>
<dbReference type="AlphaFoldDB" id="R7QDI2"/>
<reference evidence="2" key="1">
    <citation type="journal article" date="2013" name="Proc. Natl. Acad. Sci. U.S.A.">
        <title>Genome structure and metabolic features in the red seaweed Chondrus crispus shed light on evolution of the Archaeplastida.</title>
        <authorList>
            <person name="Collen J."/>
            <person name="Porcel B."/>
            <person name="Carre W."/>
            <person name="Ball S.G."/>
            <person name="Chaparro C."/>
            <person name="Tonon T."/>
            <person name="Barbeyron T."/>
            <person name="Michel G."/>
            <person name="Noel B."/>
            <person name="Valentin K."/>
            <person name="Elias M."/>
            <person name="Artiguenave F."/>
            <person name="Arun A."/>
            <person name="Aury J.M."/>
            <person name="Barbosa-Neto J.F."/>
            <person name="Bothwell J.H."/>
            <person name="Bouget F.Y."/>
            <person name="Brillet L."/>
            <person name="Cabello-Hurtado F."/>
            <person name="Capella-Gutierrez S."/>
            <person name="Charrier B."/>
            <person name="Cladiere L."/>
            <person name="Cock J.M."/>
            <person name="Coelho S.M."/>
            <person name="Colleoni C."/>
            <person name="Czjzek M."/>
            <person name="Da Silva C."/>
            <person name="Delage L."/>
            <person name="Denoeud F."/>
            <person name="Deschamps P."/>
            <person name="Dittami S.M."/>
            <person name="Gabaldon T."/>
            <person name="Gachon C.M."/>
            <person name="Groisillier A."/>
            <person name="Herve C."/>
            <person name="Jabbari K."/>
            <person name="Katinka M."/>
            <person name="Kloareg B."/>
            <person name="Kowalczyk N."/>
            <person name="Labadie K."/>
            <person name="Leblanc C."/>
            <person name="Lopez P.J."/>
            <person name="McLachlan D.H."/>
            <person name="Meslet-Cladiere L."/>
            <person name="Moustafa A."/>
            <person name="Nehr Z."/>
            <person name="Nyvall Collen P."/>
            <person name="Panaud O."/>
            <person name="Partensky F."/>
            <person name="Poulain J."/>
            <person name="Rensing S.A."/>
            <person name="Rousvoal S."/>
            <person name="Samson G."/>
            <person name="Symeonidi A."/>
            <person name="Weissenbach J."/>
            <person name="Zambounis A."/>
            <person name="Wincker P."/>
            <person name="Boyen C."/>
        </authorList>
    </citation>
    <scope>NUCLEOTIDE SEQUENCE [LARGE SCALE GENOMIC DNA]</scope>
    <source>
        <strain evidence="2">cv. Stackhouse</strain>
    </source>
</reference>